<evidence type="ECO:0000313" key="3">
    <source>
        <dbReference type="Proteomes" id="UP000245207"/>
    </source>
</evidence>
<evidence type="ECO:0000256" key="1">
    <source>
        <dbReference type="SAM" id="MobiDB-lite"/>
    </source>
</evidence>
<accession>A0A2U1LWL1</accession>
<dbReference type="AlphaFoldDB" id="A0A2U1LWL1"/>
<dbReference type="EMBL" id="PKPP01007433">
    <property type="protein sequence ID" value="PWA53403.1"/>
    <property type="molecule type" value="Genomic_DNA"/>
</dbReference>
<keyword evidence="3" id="KW-1185">Reference proteome</keyword>
<sequence length="76" mass="8880">MDSRIDQSYSCYWPIDTRKECSTEILDISVNLYQEGDECDSETFRVKRRSSSKLEHRNTPESVHSSFENQLVTSDV</sequence>
<feature type="compositionally biased region" description="Polar residues" evidence="1">
    <location>
        <begin position="60"/>
        <end position="76"/>
    </location>
</feature>
<gene>
    <name evidence="2" type="ORF">CTI12_AA444840</name>
</gene>
<reference evidence="2 3" key="1">
    <citation type="journal article" date="2018" name="Mol. Plant">
        <title>The genome of Artemisia annua provides insight into the evolution of Asteraceae family and artemisinin biosynthesis.</title>
        <authorList>
            <person name="Shen Q."/>
            <person name="Zhang L."/>
            <person name="Liao Z."/>
            <person name="Wang S."/>
            <person name="Yan T."/>
            <person name="Shi P."/>
            <person name="Liu M."/>
            <person name="Fu X."/>
            <person name="Pan Q."/>
            <person name="Wang Y."/>
            <person name="Lv Z."/>
            <person name="Lu X."/>
            <person name="Zhang F."/>
            <person name="Jiang W."/>
            <person name="Ma Y."/>
            <person name="Chen M."/>
            <person name="Hao X."/>
            <person name="Li L."/>
            <person name="Tang Y."/>
            <person name="Lv G."/>
            <person name="Zhou Y."/>
            <person name="Sun X."/>
            <person name="Brodelius P.E."/>
            <person name="Rose J.K.C."/>
            <person name="Tang K."/>
        </authorList>
    </citation>
    <scope>NUCLEOTIDE SEQUENCE [LARGE SCALE GENOMIC DNA]</scope>
    <source>
        <strain evidence="3">cv. Huhao1</strain>
        <tissue evidence="2">Leaf</tissue>
    </source>
</reference>
<name>A0A2U1LWL1_ARTAN</name>
<comment type="caution">
    <text evidence="2">The sequence shown here is derived from an EMBL/GenBank/DDBJ whole genome shotgun (WGS) entry which is preliminary data.</text>
</comment>
<evidence type="ECO:0000313" key="2">
    <source>
        <dbReference type="EMBL" id="PWA53403.1"/>
    </source>
</evidence>
<feature type="region of interest" description="Disordered" evidence="1">
    <location>
        <begin position="50"/>
        <end position="76"/>
    </location>
</feature>
<protein>
    <submittedName>
        <fullName evidence="2">Transcription factor jumonji (Jmj) family protein / zinc finger (C5HC2 type) family protein</fullName>
    </submittedName>
</protein>
<dbReference type="Proteomes" id="UP000245207">
    <property type="component" value="Unassembled WGS sequence"/>
</dbReference>
<proteinExistence type="predicted"/>
<organism evidence="2 3">
    <name type="scientific">Artemisia annua</name>
    <name type="common">Sweet wormwood</name>
    <dbReference type="NCBI Taxonomy" id="35608"/>
    <lineage>
        <taxon>Eukaryota</taxon>
        <taxon>Viridiplantae</taxon>
        <taxon>Streptophyta</taxon>
        <taxon>Embryophyta</taxon>
        <taxon>Tracheophyta</taxon>
        <taxon>Spermatophyta</taxon>
        <taxon>Magnoliopsida</taxon>
        <taxon>eudicotyledons</taxon>
        <taxon>Gunneridae</taxon>
        <taxon>Pentapetalae</taxon>
        <taxon>asterids</taxon>
        <taxon>campanulids</taxon>
        <taxon>Asterales</taxon>
        <taxon>Asteraceae</taxon>
        <taxon>Asteroideae</taxon>
        <taxon>Anthemideae</taxon>
        <taxon>Artemisiinae</taxon>
        <taxon>Artemisia</taxon>
    </lineage>
</organism>